<dbReference type="Gene3D" id="1.10.238.10">
    <property type="entry name" value="EF-hand"/>
    <property type="match status" value="1"/>
</dbReference>
<dbReference type="Proteomes" id="UP000579406">
    <property type="component" value="Unassembled WGS sequence"/>
</dbReference>
<comment type="similarity">
    <text evidence="2">Belongs to the LETM1 family.</text>
</comment>
<evidence type="ECO:0000256" key="25">
    <source>
        <dbReference type="SAM" id="Phobius"/>
    </source>
</evidence>
<name>A0A7K9TW00_9AVES</name>
<evidence type="ECO:0000256" key="11">
    <source>
        <dbReference type="ARBA" id="ARBA00022837"/>
    </source>
</evidence>
<keyword evidence="11" id="KW-0106">Calcium</keyword>
<keyword evidence="10" id="KW-0999">Mitochondrion inner membrane</keyword>
<evidence type="ECO:0000256" key="4">
    <source>
        <dbReference type="ARBA" id="ARBA00022448"/>
    </source>
</evidence>
<evidence type="ECO:0000256" key="22">
    <source>
        <dbReference type="ARBA" id="ARBA00047912"/>
    </source>
</evidence>
<evidence type="ECO:0000256" key="15">
    <source>
        <dbReference type="ARBA" id="ARBA00023054"/>
    </source>
</evidence>
<keyword evidence="7" id="KW-0109">Calcium transport</keyword>
<dbReference type="PANTHER" id="PTHR14009:SF8">
    <property type="entry name" value="MITOCHONDRIAL PROTON_CALCIUM EXCHANGER PROTEIN"/>
    <property type="match status" value="1"/>
</dbReference>
<sequence length="734" mass="83738">LGNLGDRACLSCTSLRLANKMTVHFKYCTSVPPVYAYSKKDRYCCWTKGSEQIDFTLRSSSGSWTPLSAMGVLGPQYLPVRWWHSSHPLRDDSIVEKSLKSLKDKNKKLEEGGPVYSPTEVEVVKKSLGQRIVDELKHYYHGFRLLWIDTKIAARMLWRILHGNTLSRRERRQFLRICADLFRLVPFLVFLVVPFMEFLLPVALKLFPNMLPSTFETKSKKEERLKKELRVKLELAKFLQDTIEEMALKNKAAKGNVTKDFSMFFQKIRETGERPSNEEILRFSKLFEDELTLDNLTRPQLVALCKLLELQSIGTNNFLRFQLTMRLRSIKADDKLIAEEGVDTLTVKELQAACRARGMRALGVTEERLKEQLKQWLDLHLNQEIPTSLLILSRAMYLPDTLSPADQLKTTLQTLPESAAKEAQVKVAEVEGEKVDNKARLEATLQEEEAIRKENEEKEMERLSEAAEKAKETLQVASIKEVESAVDLEAAALQVKKSQLSMDAEQELARADVATHSETLKDTAPVLEGIKGEEITKEEIDMLSDACTKLQEQKKSLTKEKEELEELKDDVQEYNEDLQEIKELSKTGQEEAVEESKASKRLTKRVNRMIGQIDKIINELETSQKTVDVKLDAGESPPARENLISIAELINAMKQIQKIPEEKLTRIAEALDENRDGKIDIDNVVKVVELIDKEDIDIGTSQVAEIMALLQKEEKLEEKEKAKEKHDKEAAEAK</sequence>
<evidence type="ECO:0000256" key="13">
    <source>
        <dbReference type="ARBA" id="ARBA00022958"/>
    </source>
</evidence>
<feature type="coiled-coil region" evidence="24">
    <location>
        <begin position="438"/>
        <end position="480"/>
    </location>
</feature>
<evidence type="ECO:0000256" key="19">
    <source>
        <dbReference type="ARBA" id="ARBA00031360"/>
    </source>
</evidence>
<dbReference type="InterPro" id="IPR044202">
    <property type="entry name" value="LETM1/MDM38-like"/>
</dbReference>
<dbReference type="InterPro" id="IPR011992">
    <property type="entry name" value="EF-hand-dom_pair"/>
</dbReference>
<dbReference type="GO" id="GO:0005743">
    <property type="term" value="C:mitochondrial inner membrane"/>
    <property type="evidence" value="ECO:0007669"/>
    <property type="project" value="UniProtKB-SubCell"/>
</dbReference>
<keyword evidence="15 24" id="KW-0175">Coiled coil</keyword>
<dbReference type="GO" id="GO:0043022">
    <property type="term" value="F:ribosome binding"/>
    <property type="evidence" value="ECO:0007669"/>
    <property type="project" value="InterPro"/>
</dbReference>
<feature type="coiled-coil region" evidence="24">
    <location>
        <begin position="533"/>
        <end position="591"/>
    </location>
</feature>
<evidence type="ECO:0000256" key="8">
    <source>
        <dbReference type="ARBA" id="ARBA00022692"/>
    </source>
</evidence>
<comment type="catalytic activity">
    <reaction evidence="20">
        <text>Ca(2+)(in) + 2 H(+)(out) = Ca(2+)(out) + 2 H(+)(in)</text>
        <dbReference type="Rhea" id="RHEA:72199"/>
        <dbReference type="ChEBI" id="CHEBI:15378"/>
        <dbReference type="ChEBI" id="CHEBI:29108"/>
    </reaction>
</comment>
<evidence type="ECO:0000256" key="9">
    <source>
        <dbReference type="ARBA" id="ARBA00022723"/>
    </source>
</evidence>
<dbReference type="GO" id="GO:0006813">
    <property type="term" value="P:potassium ion transport"/>
    <property type="evidence" value="ECO:0007669"/>
    <property type="project" value="UniProtKB-KW"/>
</dbReference>
<evidence type="ECO:0000256" key="2">
    <source>
        <dbReference type="ARBA" id="ARBA00009584"/>
    </source>
</evidence>
<dbReference type="GO" id="GO:0015369">
    <property type="term" value="F:calcium:proton antiporter activity"/>
    <property type="evidence" value="ECO:0007669"/>
    <property type="project" value="UniProtKB-ARBA"/>
</dbReference>
<evidence type="ECO:0000256" key="20">
    <source>
        <dbReference type="ARBA" id="ARBA00034214"/>
    </source>
</evidence>
<gene>
    <name evidence="28" type="primary">Letm1_0</name>
    <name evidence="28" type="ORF">CHLAEN_R04565</name>
</gene>
<proteinExistence type="inferred from homology"/>
<evidence type="ECO:0000256" key="1">
    <source>
        <dbReference type="ARBA" id="ARBA00004434"/>
    </source>
</evidence>
<evidence type="ECO:0000256" key="5">
    <source>
        <dbReference type="ARBA" id="ARBA00022449"/>
    </source>
</evidence>
<comment type="subcellular location">
    <subcellularLocation>
        <location evidence="1">Mitochondrion inner membrane</location>
        <topology evidence="1">Single-pass membrane protein</topology>
    </subcellularLocation>
</comment>
<feature type="domain" description="EF-hand" evidence="26">
    <location>
        <begin position="659"/>
        <end position="694"/>
    </location>
</feature>
<keyword evidence="5" id="KW-0050">Antiport</keyword>
<feature type="coiled-coil region" evidence="24">
    <location>
        <begin position="706"/>
        <end position="734"/>
    </location>
</feature>
<dbReference type="Pfam" id="PF26561">
    <property type="entry name" value="LETM1_C"/>
    <property type="match status" value="1"/>
</dbReference>
<evidence type="ECO:0000256" key="18">
    <source>
        <dbReference type="ARBA" id="ARBA00023136"/>
    </source>
</evidence>
<keyword evidence="6" id="KW-0633">Potassium transport</keyword>
<dbReference type="InterPro" id="IPR002048">
    <property type="entry name" value="EF_hand_dom"/>
</dbReference>
<evidence type="ECO:0000256" key="17">
    <source>
        <dbReference type="ARBA" id="ARBA00023128"/>
    </source>
</evidence>
<evidence type="ECO:0000256" key="14">
    <source>
        <dbReference type="ARBA" id="ARBA00022989"/>
    </source>
</evidence>
<feature type="non-terminal residue" evidence="28">
    <location>
        <position position="734"/>
    </location>
</feature>
<reference evidence="28 29" key="1">
    <citation type="submission" date="2019-09" db="EMBL/GenBank/DDBJ databases">
        <title>Bird 10,000 Genomes (B10K) Project - Family phase.</title>
        <authorList>
            <person name="Zhang G."/>
        </authorList>
    </citation>
    <scope>NUCLEOTIDE SEQUENCE [LARGE SCALE GENOMIC DNA]</scope>
    <source>
        <strain evidence="28">B10K-DU-001-61</strain>
        <tissue evidence="28">Muscle</tissue>
    </source>
</reference>
<evidence type="ECO:0000256" key="21">
    <source>
        <dbReference type="ARBA" id="ARBA00035046"/>
    </source>
</evidence>
<evidence type="ECO:0000259" key="26">
    <source>
        <dbReference type="PROSITE" id="PS50222"/>
    </source>
</evidence>
<evidence type="ECO:0000256" key="23">
    <source>
        <dbReference type="PROSITE-ProRule" id="PRU01094"/>
    </source>
</evidence>
<dbReference type="GO" id="GO:0051560">
    <property type="term" value="P:mitochondrial calcium ion homeostasis"/>
    <property type="evidence" value="ECO:0007669"/>
    <property type="project" value="UniProtKB-ARBA"/>
</dbReference>
<feature type="domain" description="Letm1 RBD" evidence="27">
    <location>
        <begin position="227"/>
        <end position="417"/>
    </location>
</feature>
<dbReference type="InterPro" id="IPR059005">
    <property type="entry name" value="LETM1_C"/>
</dbReference>
<evidence type="ECO:0000256" key="12">
    <source>
        <dbReference type="ARBA" id="ARBA00022946"/>
    </source>
</evidence>
<dbReference type="FunFam" id="1.10.238.10:FF:000290">
    <property type="entry name" value="LETM1 and EF-hand domain-containing protein 1, mitochondrial"/>
    <property type="match status" value="1"/>
</dbReference>
<keyword evidence="9" id="KW-0479">Metal-binding</keyword>
<keyword evidence="17 23" id="KW-0496">Mitochondrion</keyword>
<evidence type="ECO:0000256" key="24">
    <source>
        <dbReference type="SAM" id="Coils"/>
    </source>
</evidence>
<evidence type="ECO:0000256" key="10">
    <source>
        <dbReference type="ARBA" id="ARBA00022792"/>
    </source>
</evidence>
<evidence type="ECO:0000256" key="16">
    <source>
        <dbReference type="ARBA" id="ARBA00023065"/>
    </source>
</evidence>
<comment type="catalytic activity">
    <reaction evidence="22">
        <text>K(+)(in) + H(+)(out) = K(+)(out) + H(+)(in)</text>
        <dbReference type="Rhea" id="RHEA:29467"/>
        <dbReference type="ChEBI" id="CHEBI:15378"/>
        <dbReference type="ChEBI" id="CHEBI:29103"/>
    </reaction>
</comment>
<evidence type="ECO:0000256" key="7">
    <source>
        <dbReference type="ARBA" id="ARBA00022568"/>
    </source>
</evidence>
<dbReference type="AlphaFoldDB" id="A0A7K9TW00"/>
<organism evidence="28 29">
    <name type="scientific">Chloroceryle aenea</name>
    <name type="common">American pygmy kingfisher</name>
    <dbReference type="NCBI Taxonomy" id="176938"/>
    <lineage>
        <taxon>Eukaryota</taxon>
        <taxon>Metazoa</taxon>
        <taxon>Chordata</taxon>
        <taxon>Craniata</taxon>
        <taxon>Vertebrata</taxon>
        <taxon>Euteleostomi</taxon>
        <taxon>Archelosauria</taxon>
        <taxon>Archosauria</taxon>
        <taxon>Dinosauria</taxon>
        <taxon>Saurischia</taxon>
        <taxon>Theropoda</taxon>
        <taxon>Coelurosauria</taxon>
        <taxon>Aves</taxon>
        <taxon>Neognathae</taxon>
        <taxon>Neoaves</taxon>
        <taxon>Telluraves</taxon>
        <taxon>Coraciimorphae</taxon>
        <taxon>Coraciiformes</taxon>
        <taxon>Cerylidae</taxon>
        <taxon>Chloroceryle</taxon>
    </lineage>
</organism>
<evidence type="ECO:0000313" key="28">
    <source>
        <dbReference type="EMBL" id="NXI52722.1"/>
    </source>
</evidence>
<feature type="non-terminal residue" evidence="28">
    <location>
        <position position="1"/>
    </location>
</feature>
<comment type="caution">
    <text evidence="28">The sequence shown here is derived from an EMBL/GenBank/DDBJ whole genome shotgun (WGS) entry which is preliminary data.</text>
</comment>
<keyword evidence="4" id="KW-0813">Transport</keyword>
<dbReference type="EMBL" id="VWZY01004402">
    <property type="protein sequence ID" value="NXI52722.1"/>
    <property type="molecule type" value="Genomic_DNA"/>
</dbReference>
<keyword evidence="29" id="KW-1185">Reference proteome</keyword>
<keyword evidence="12" id="KW-0809">Transit peptide</keyword>
<evidence type="ECO:0000256" key="6">
    <source>
        <dbReference type="ARBA" id="ARBA00022538"/>
    </source>
</evidence>
<dbReference type="InterPro" id="IPR033122">
    <property type="entry name" value="LETM1-like_RBD"/>
</dbReference>
<dbReference type="PANTHER" id="PTHR14009">
    <property type="entry name" value="LEUCINE ZIPPER-EF-HAND CONTAINING TRANSMEMBRANE PROTEIN"/>
    <property type="match status" value="1"/>
</dbReference>
<protein>
    <recommendedName>
        <fullName evidence="3">Mitochondrial proton/calcium exchanger protein</fullName>
    </recommendedName>
    <alternativeName>
        <fullName evidence="21">Electroneutral mitochondrial K(+)/H(+)exchanger</fullName>
    </alternativeName>
    <alternativeName>
        <fullName evidence="19">Leucine zipper-EF-hand-containing transmembrane protein 1</fullName>
    </alternativeName>
</protein>
<dbReference type="GO" id="GO:0099093">
    <property type="term" value="P:calcium export from the mitochondrion"/>
    <property type="evidence" value="ECO:0007669"/>
    <property type="project" value="UniProtKB-ARBA"/>
</dbReference>
<dbReference type="Pfam" id="PF07766">
    <property type="entry name" value="LETM1_RBD"/>
    <property type="match status" value="1"/>
</dbReference>
<keyword evidence="16" id="KW-0406">Ion transport</keyword>
<evidence type="ECO:0000313" key="29">
    <source>
        <dbReference type="Proteomes" id="UP000579406"/>
    </source>
</evidence>
<evidence type="ECO:0000259" key="27">
    <source>
        <dbReference type="PROSITE" id="PS51758"/>
    </source>
</evidence>
<evidence type="ECO:0000256" key="3">
    <source>
        <dbReference type="ARBA" id="ARBA00020557"/>
    </source>
</evidence>
<keyword evidence="14 25" id="KW-1133">Transmembrane helix</keyword>
<keyword evidence="13" id="KW-0630">Potassium</keyword>
<feature type="transmembrane region" description="Helical" evidence="25">
    <location>
        <begin position="181"/>
        <end position="204"/>
    </location>
</feature>
<accession>A0A7K9TW00</accession>
<keyword evidence="18 25" id="KW-0472">Membrane</keyword>
<keyword evidence="8 25" id="KW-0812">Transmembrane</keyword>
<dbReference type="PROSITE" id="PS50222">
    <property type="entry name" value="EF_HAND_2"/>
    <property type="match status" value="1"/>
</dbReference>
<dbReference type="PROSITE" id="PS51758">
    <property type="entry name" value="LETM1_RBD"/>
    <property type="match status" value="1"/>
</dbReference>
<dbReference type="OrthoDB" id="624114at2759"/>
<dbReference type="GO" id="GO:0005509">
    <property type="term" value="F:calcium ion binding"/>
    <property type="evidence" value="ECO:0007669"/>
    <property type="project" value="InterPro"/>
</dbReference>
<dbReference type="SUPFAM" id="SSF47473">
    <property type="entry name" value="EF-hand"/>
    <property type="match status" value="1"/>
</dbReference>